<comment type="similarity">
    <text evidence="6">Belongs to the methyl-accepting chemotaxis (MCP) protein family.</text>
</comment>
<dbReference type="Proteomes" id="UP000198781">
    <property type="component" value="Unassembled WGS sequence"/>
</dbReference>
<dbReference type="PRINTS" id="PR00260">
    <property type="entry name" value="CHEMTRNSDUCR"/>
</dbReference>
<dbReference type="FunFam" id="1.10.287.950:FF:000001">
    <property type="entry name" value="Methyl-accepting chemotaxis sensory transducer"/>
    <property type="match status" value="1"/>
</dbReference>
<dbReference type="PANTHER" id="PTHR43531">
    <property type="entry name" value="PROTEIN ICFG"/>
    <property type="match status" value="1"/>
</dbReference>
<evidence type="ECO:0000313" key="12">
    <source>
        <dbReference type="Proteomes" id="UP000198781"/>
    </source>
</evidence>
<evidence type="ECO:0000256" key="2">
    <source>
        <dbReference type="ARBA" id="ARBA00022475"/>
    </source>
</evidence>
<dbReference type="InterPro" id="IPR033480">
    <property type="entry name" value="sCache_2"/>
</dbReference>
<evidence type="ECO:0000256" key="6">
    <source>
        <dbReference type="ARBA" id="ARBA00029447"/>
    </source>
</evidence>
<reference evidence="11 12" key="1">
    <citation type="submission" date="2016-10" db="EMBL/GenBank/DDBJ databases">
        <authorList>
            <person name="de Groot N.N."/>
        </authorList>
    </citation>
    <scope>NUCLEOTIDE SEQUENCE [LARGE SCALE GENOMIC DNA]</scope>
    <source>
        <strain evidence="11 12">DSM 16619</strain>
    </source>
</reference>
<keyword evidence="7" id="KW-0807">Transducer</keyword>
<keyword evidence="4 9" id="KW-1133">Transmembrane helix</keyword>
<gene>
    <name evidence="11" type="ORF">SAMN05192589_102330</name>
</gene>
<dbReference type="PROSITE" id="PS50111">
    <property type="entry name" value="CHEMOTAXIS_TRANSDUC_2"/>
    <property type="match status" value="1"/>
</dbReference>
<evidence type="ECO:0000313" key="11">
    <source>
        <dbReference type="EMBL" id="SDC50767.1"/>
    </source>
</evidence>
<dbReference type="GO" id="GO:0006935">
    <property type="term" value="P:chemotaxis"/>
    <property type="evidence" value="ECO:0007669"/>
    <property type="project" value="InterPro"/>
</dbReference>
<dbReference type="SMART" id="SM01049">
    <property type="entry name" value="Cache_2"/>
    <property type="match status" value="1"/>
</dbReference>
<accession>A0A1G6M5Y6</accession>
<evidence type="ECO:0000256" key="8">
    <source>
        <dbReference type="SAM" id="MobiDB-lite"/>
    </source>
</evidence>
<proteinExistence type="inferred from homology"/>
<dbReference type="Pfam" id="PF00015">
    <property type="entry name" value="MCPsignal"/>
    <property type="match status" value="1"/>
</dbReference>
<keyword evidence="2" id="KW-1003">Cell membrane</keyword>
<organism evidence="11 12">
    <name type="scientific">Paracidovorax valerianellae</name>
    <dbReference type="NCBI Taxonomy" id="187868"/>
    <lineage>
        <taxon>Bacteria</taxon>
        <taxon>Pseudomonadati</taxon>
        <taxon>Pseudomonadota</taxon>
        <taxon>Betaproteobacteria</taxon>
        <taxon>Burkholderiales</taxon>
        <taxon>Comamonadaceae</taxon>
        <taxon>Paracidovorax</taxon>
    </lineage>
</organism>
<dbReference type="SMART" id="SM00283">
    <property type="entry name" value="MA"/>
    <property type="match status" value="1"/>
</dbReference>
<feature type="transmembrane region" description="Helical" evidence="9">
    <location>
        <begin position="184"/>
        <end position="205"/>
    </location>
</feature>
<evidence type="ECO:0000256" key="4">
    <source>
        <dbReference type="ARBA" id="ARBA00022989"/>
    </source>
</evidence>
<dbReference type="GO" id="GO:0007165">
    <property type="term" value="P:signal transduction"/>
    <property type="evidence" value="ECO:0007669"/>
    <property type="project" value="UniProtKB-KW"/>
</dbReference>
<dbReference type="STRING" id="187868.SAMN05192589_102330"/>
<dbReference type="GO" id="GO:0005886">
    <property type="term" value="C:plasma membrane"/>
    <property type="evidence" value="ECO:0007669"/>
    <property type="project" value="UniProtKB-SubCell"/>
</dbReference>
<sequence length="544" mass="57781">MTIARKLALLVLSAILGIAVMTAWFLVSERQLILQERQTGVRQVVEAAHGIATHFHDLSTKGGLSDEEARKRAAAAIQALRYSGNEYVWINDMHPRMVMHPVRPELNGKDLTDNKDPNGKPLFMEFVRTVQASGAGFVPYLWPKPGSEAPVEKTSYVKGFAPWGWVIGSGVYIDTVNAAIWQRALGFGLVAALLGAALLVIGTLISRNLLRQLGGEPGYARTIARSISEGDLSVAVDTRQGDRSSLLLDMQAMRDSLHRIVQRVRDGTEHIAGASQQIAAGNHDLSARTESQASALEQTAASMEEMTSNVKQNADNARQASVLAQSASDVARQGGTVVDKVVQTMGSIDASSRKVSEITGVIEGIAFQTNILALNAAVEAARAGEQGRGFAVVATEVRSLAQRSSEAAKEIKALIGHSAEQVKAGTQLAQEAGTTMQNLVDSVLRVSAVIEDISQASREQTDGIEQINEAISQMDQGTQQNAALVEQATAAAASLQQQANELKQVVAAFHLHPAVDGSKGSEGSGQGTGQAALRRPGPALRALN</sequence>
<evidence type="ECO:0000256" key="7">
    <source>
        <dbReference type="PROSITE-ProRule" id="PRU00284"/>
    </source>
</evidence>
<dbReference type="InterPro" id="IPR051310">
    <property type="entry name" value="MCP_chemotaxis"/>
</dbReference>
<dbReference type="CDD" id="cd11386">
    <property type="entry name" value="MCP_signal"/>
    <property type="match status" value="1"/>
</dbReference>
<dbReference type="PANTHER" id="PTHR43531:SF5">
    <property type="entry name" value="METHYL-ACCEPTING CHEMOTAXIS PROTEIN III"/>
    <property type="match status" value="1"/>
</dbReference>
<protein>
    <submittedName>
        <fullName evidence="11">Methyl-accepting chemotaxis sensory transducer with Cache sensor</fullName>
    </submittedName>
</protein>
<comment type="subcellular location">
    <subcellularLocation>
        <location evidence="1">Cell membrane</location>
        <topology evidence="1">Multi-pass membrane protein</topology>
    </subcellularLocation>
</comment>
<name>A0A1G6M5Y6_9BURK</name>
<dbReference type="GO" id="GO:0004888">
    <property type="term" value="F:transmembrane signaling receptor activity"/>
    <property type="evidence" value="ECO:0007669"/>
    <property type="project" value="InterPro"/>
</dbReference>
<dbReference type="RefSeq" id="WP_245711238.1">
    <property type="nucleotide sequence ID" value="NZ_FMZC01000002.1"/>
</dbReference>
<evidence type="ECO:0000256" key="1">
    <source>
        <dbReference type="ARBA" id="ARBA00004651"/>
    </source>
</evidence>
<dbReference type="Gene3D" id="3.30.450.20">
    <property type="entry name" value="PAS domain"/>
    <property type="match status" value="1"/>
</dbReference>
<evidence type="ECO:0000256" key="9">
    <source>
        <dbReference type="SAM" id="Phobius"/>
    </source>
</evidence>
<dbReference type="Pfam" id="PF08269">
    <property type="entry name" value="dCache_2"/>
    <property type="match status" value="1"/>
</dbReference>
<evidence type="ECO:0000256" key="5">
    <source>
        <dbReference type="ARBA" id="ARBA00023136"/>
    </source>
</evidence>
<feature type="domain" description="Methyl-accepting transducer" evidence="10">
    <location>
        <begin position="267"/>
        <end position="496"/>
    </location>
</feature>
<dbReference type="SUPFAM" id="SSF58104">
    <property type="entry name" value="Methyl-accepting chemotaxis protein (MCP) signaling domain"/>
    <property type="match status" value="1"/>
</dbReference>
<keyword evidence="3 9" id="KW-0812">Transmembrane</keyword>
<dbReference type="AlphaFoldDB" id="A0A1G6M5Y6"/>
<keyword evidence="12" id="KW-1185">Reference proteome</keyword>
<evidence type="ECO:0000259" key="10">
    <source>
        <dbReference type="PROSITE" id="PS50111"/>
    </source>
</evidence>
<dbReference type="InterPro" id="IPR004090">
    <property type="entry name" value="Chemotax_Me-accpt_rcpt"/>
</dbReference>
<dbReference type="EMBL" id="FMZC01000002">
    <property type="protein sequence ID" value="SDC50767.1"/>
    <property type="molecule type" value="Genomic_DNA"/>
</dbReference>
<dbReference type="InterPro" id="IPR004010">
    <property type="entry name" value="Double_Cache_2"/>
</dbReference>
<feature type="region of interest" description="Disordered" evidence="8">
    <location>
        <begin position="516"/>
        <end position="544"/>
    </location>
</feature>
<feature type="compositionally biased region" description="Low complexity" evidence="8">
    <location>
        <begin position="531"/>
        <end position="544"/>
    </location>
</feature>
<dbReference type="InterPro" id="IPR004089">
    <property type="entry name" value="MCPsignal_dom"/>
</dbReference>
<evidence type="ECO:0000256" key="3">
    <source>
        <dbReference type="ARBA" id="ARBA00022692"/>
    </source>
</evidence>
<dbReference type="Gene3D" id="1.10.287.950">
    <property type="entry name" value="Methyl-accepting chemotaxis protein"/>
    <property type="match status" value="1"/>
</dbReference>
<feature type="transmembrane region" description="Helical" evidence="9">
    <location>
        <begin position="7"/>
        <end position="27"/>
    </location>
</feature>
<keyword evidence="5 9" id="KW-0472">Membrane</keyword>